<gene>
    <name evidence="2" type="ORF">SANBI_003030</name>
</gene>
<evidence type="ECO:0000259" key="1">
    <source>
        <dbReference type="Pfam" id="PF13524"/>
    </source>
</evidence>
<dbReference type="KEGG" id="sbil:SANBI_003030"/>
<protein>
    <submittedName>
        <fullName evidence="2">Glycosyltransferase</fullName>
        <ecNumber evidence="2">2.4.-.-</ecNumber>
    </submittedName>
</protein>
<dbReference type="SUPFAM" id="SSF53756">
    <property type="entry name" value="UDP-Glycosyltransferase/glycogen phosphorylase"/>
    <property type="match status" value="1"/>
</dbReference>
<dbReference type="Pfam" id="PF13524">
    <property type="entry name" value="Glyco_trans_1_2"/>
    <property type="match status" value="1"/>
</dbReference>
<keyword evidence="3" id="KW-1185">Reference proteome</keyword>
<dbReference type="GO" id="GO:0016757">
    <property type="term" value="F:glycosyltransferase activity"/>
    <property type="evidence" value="ECO:0007669"/>
    <property type="project" value="UniProtKB-KW"/>
</dbReference>
<keyword evidence="2" id="KW-0808">Transferase</keyword>
<dbReference type="EMBL" id="CP138359">
    <property type="protein sequence ID" value="WPF81717.1"/>
    <property type="molecule type" value="Genomic_DNA"/>
</dbReference>
<accession>A0AAF0Z2L7</accession>
<dbReference type="InterPro" id="IPR055259">
    <property type="entry name" value="YkvP/CgeB_Glyco_trans-like"/>
</dbReference>
<dbReference type="AlphaFoldDB" id="A0AAF0Z2L7"/>
<dbReference type="Gene3D" id="3.40.50.2000">
    <property type="entry name" value="Glycogen Phosphorylase B"/>
    <property type="match status" value="1"/>
</dbReference>
<dbReference type="RefSeq" id="WP_319156467.1">
    <property type="nucleotide sequence ID" value="NZ_CP138359.1"/>
</dbReference>
<dbReference type="EC" id="2.4.-.-" evidence="2"/>
<dbReference type="SUPFAM" id="SSF53448">
    <property type="entry name" value="Nucleotide-diphospho-sugar transferases"/>
    <property type="match status" value="1"/>
</dbReference>
<dbReference type="InterPro" id="IPR029044">
    <property type="entry name" value="Nucleotide-diphossugar_trans"/>
</dbReference>
<evidence type="ECO:0000313" key="2">
    <source>
        <dbReference type="EMBL" id="WPF81717.1"/>
    </source>
</evidence>
<name>A0AAF0Z2L7_9MICO</name>
<proteinExistence type="predicted"/>
<sequence length="622" mass="68935">MNGSAFDRLRRDVWHLRHGGLSQLRASRRRRLRTASPTTASGEYRAWVPAPRVTDPSAPRVGVVLDDFSRVAFEPEWHQVLLKPSSWQTTLDEDALDLVFVESAWAGNGGAWSYHLTGPTAPRPALVEMLARCRERGVPTVFWNKEDPAHFEDFLDTARLFDHVLTTDVGRVEDYRRELGHDRVGVLGFAAQTSVHNPVRSHGKGPRGDVAFAGMYFAHRYPERREQMDLLLGAAVRAGDTMPSGLEIFSRQLGGDPDYQFPEPFAQHVVGSLRYDQMLTAYRDFKVFLNVNSVVGSPSMCARRIFEITACGTPVVSTPSAAIETFFPPDEVFTVSEPDEAENVLRALVRSPELRDRSTHRAQRRIWSQHTYAHRADEVLVAAGLREPGTRRRPTVTALVSTHRPHQLEHVVRSVAAQRDVEVQLALLTHGFEADRDAVSRLAAGLGLADVVHLSADAATPLGSCLNLLVDAADGDVVAKMDDDDLYGEHYLSDQLYAMGYSGARVVGKQAHYMHLEASGATVLRFAEREHRYTDFVMGPTIVAAREVALAHRFAPVGRGEDTQFLSDVAAAGERIYSSDRFGFVQVRKAGPGVHTWSVSDAEVLAGGEVRFYGRADQHVMI</sequence>
<dbReference type="Proteomes" id="UP001304340">
    <property type="component" value="Chromosome"/>
</dbReference>
<organism evidence="2 3">
    <name type="scientific">Sanguibacter biliveldensis</name>
    <dbReference type="NCBI Taxonomy" id="3030830"/>
    <lineage>
        <taxon>Bacteria</taxon>
        <taxon>Bacillati</taxon>
        <taxon>Actinomycetota</taxon>
        <taxon>Actinomycetes</taxon>
        <taxon>Micrococcales</taxon>
        <taxon>Sanguibacteraceae</taxon>
        <taxon>Sanguibacter</taxon>
    </lineage>
</organism>
<evidence type="ECO:0000313" key="3">
    <source>
        <dbReference type="Proteomes" id="UP001304340"/>
    </source>
</evidence>
<reference evidence="3" key="1">
    <citation type="submission" date="2023-11" db="EMBL/GenBank/DDBJ databases">
        <authorList>
            <person name="Helweg L.P."/>
            <person name="Kiel A."/>
            <person name="Hitz F."/>
            <person name="Ruckert-Reed C."/>
            <person name="Busche T."/>
            <person name="Kaltschmidt B."/>
            <person name="Kaltschmidt C."/>
        </authorList>
    </citation>
    <scope>NUCLEOTIDE SEQUENCE [LARGE SCALE GENOMIC DNA]</scope>
    <source>
        <strain evidence="3">4.1</strain>
    </source>
</reference>
<keyword evidence="2" id="KW-0328">Glycosyltransferase</keyword>
<feature type="domain" description="Spore protein YkvP/CgeB glycosyl transferase-like" evidence="1">
    <location>
        <begin position="255"/>
        <end position="380"/>
    </location>
</feature>
<dbReference type="Gene3D" id="3.90.550.10">
    <property type="entry name" value="Spore Coat Polysaccharide Biosynthesis Protein SpsA, Chain A"/>
    <property type="match status" value="1"/>
</dbReference>